<feature type="domain" description="WDHD1/CFT4 second beta-propeller" evidence="2">
    <location>
        <begin position="582"/>
        <end position="885"/>
    </location>
</feature>
<protein>
    <recommendedName>
        <fullName evidence="2">WDHD1/CFT4 second beta-propeller domain-containing protein</fullName>
    </recommendedName>
</protein>
<dbReference type="EMBL" id="JAWDEY010000032">
    <property type="protein sequence ID" value="KAK6588493.1"/>
    <property type="molecule type" value="Genomic_DNA"/>
</dbReference>
<proteinExistence type="predicted"/>
<evidence type="ECO:0000313" key="3">
    <source>
        <dbReference type="EMBL" id="KAK6588493.1"/>
    </source>
</evidence>
<dbReference type="PANTHER" id="PTHR19932">
    <property type="entry name" value="WD REPEAT AND HMG-BOX DNA BINDING PROTEIN"/>
    <property type="match status" value="1"/>
</dbReference>
<feature type="coiled-coil region" evidence="1">
    <location>
        <begin position="530"/>
        <end position="557"/>
    </location>
</feature>
<dbReference type="AlphaFoldDB" id="A0AAV9XVH9"/>
<dbReference type="InterPro" id="IPR036322">
    <property type="entry name" value="WD40_repeat_dom_sf"/>
</dbReference>
<dbReference type="InterPro" id="IPR022100">
    <property type="entry name" value="WDHD1/CFT4_beta-prop_2nd"/>
</dbReference>
<gene>
    <name evidence="3" type="ORF">RS030_4562</name>
</gene>
<organism evidence="3 4">
    <name type="scientific">Cryptosporidium xiaoi</name>
    <dbReference type="NCBI Taxonomy" id="659607"/>
    <lineage>
        <taxon>Eukaryota</taxon>
        <taxon>Sar</taxon>
        <taxon>Alveolata</taxon>
        <taxon>Apicomplexa</taxon>
        <taxon>Conoidasida</taxon>
        <taxon>Coccidia</taxon>
        <taxon>Eucoccidiorida</taxon>
        <taxon>Eimeriorina</taxon>
        <taxon>Cryptosporidiidae</taxon>
        <taxon>Cryptosporidium</taxon>
    </lineage>
</organism>
<dbReference type="GO" id="GO:0006281">
    <property type="term" value="P:DNA repair"/>
    <property type="evidence" value="ECO:0007669"/>
    <property type="project" value="TreeGrafter"/>
</dbReference>
<comment type="caution">
    <text evidence="3">The sequence shown here is derived from an EMBL/GenBank/DDBJ whole genome shotgun (WGS) entry which is preliminary data.</text>
</comment>
<reference evidence="3 4" key="1">
    <citation type="submission" date="2023-10" db="EMBL/GenBank/DDBJ databases">
        <title>Comparative genomics analysis reveals potential genetic determinants of host preference in Cryptosporidium xiaoi.</title>
        <authorList>
            <person name="Xiao L."/>
            <person name="Li J."/>
        </authorList>
    </citation>
    <scope>NUCLEOTIDE SEQUENCE [LARGE SCALE GENOMIC DNA]</scope>
    <source>
        <strain evidence="3 4">52996</strain>
    </source>
</reference>
<keyword evidence="1" id="KW-0175">Coiled coil</keyword>
<dbReference type="Pfam" id="PF12341">
    <property type="entry name" value="Mcl1_mid"/>
    <property type="match status" value="1"/>
</dbReference>
<dbReference type="GO" id="GO:0003682">
    <property type="term" value="F:chromatin binding"/>
    <property type="evidence" value="ECO:0007669"/>
    <property type="project" value="TreeGrafter"/>
</dbReference>
<name>A0AAV9XVH9_9CRYT</name>
<evidence type="ECO:0000259" key="2">
    <source>
        <dbReference type="Pfam" id="PF12341"/>
    </source>
</evidence>
<dbReference type="GO" id="GO:0043596">
    <property type="term" value="C:nuclear replication fork"/>
    <property type="evidence" value="ECO:0007669"/>
    <property type="project" value="TreeGrafter"/>
</dbReference>
<accession>A0AAV9XVH9</accession>
<keyword evidence="4" id="KW-1185">Reference proteome</keyword>
<dbReference type="Proteomes" id="UP001311799">
    <property type="component" value="Unassembled WGS sequence"/>
</dbReference>
<dbReference type="SUPFAM" id="SSF50978">
    <property type="entry name" value="WD40 repeat-like"/>
    <property type="match status" value="1"/>
</dbReference>
<evidence type="ECO:0000313" key="4">
    <source>
        <dbReference type="Proteomes" id="UP001311799"/>
    </source>
</evidence>
<sequence>MDGDNVVCSINSEYNDSFRRELYLSYEYKESNLISIIIHTNEKTSLEVININVENNGKYSSECIKWSPRENNIQKKEFDYKQISYCLYSNNNVYLGYTNGSVRQYSFKNIVDTDKLGLEDNYYKEMFGDSQEESDSTEGKKKHWLNSDNDDKINSRLLMKHMGYPICIKENNNKIYVLYDDGILMSTDKEYSKGYNVKRYYETFEGSIYFSLNSKGNYIAFSTNDRRLLISSINNDELENKNNSKILLEKTLFRKTSFESSEKTKNPHNILNTCWSLCDKYLFIPGDTEIRVFNIDDYNKNNYDIKVFEDRVSKKSKVEKSEICLIRVIKIENSVNLNLLLSLDIVGGLNMYVYEDGLLNIRMINRNKLDMFDKIKKNSYPVSLDVVNYNGESFLIGIVLNSGETVIREINIKEDEININFSGDNEIKLVNYLSKKSDFDDKREKSNKLLDDIAEVDVNDKNEYSDNIFMKDDYFDDDDYQASKNEDDIYEKTAKSGFNINDDEYNENDDSDDVIGDDIDDEYEYENWDKKELGKQINYLKKRIEKLKEVINNSNDSQIPVIPGYTGEFIYNENNDSLMEENREHLLCWNHSGYMIYKIDEMNEKPMIDLECYNSIDGPKKIKIYDTKGFNMGNVGIDGYILGRKAKSLENGKYIPSILEYRLWRTWGRSDKTGWTKELLVGEDLVCMTCSKDFVAAITSLRYLRIWRNSGINKLIIKLLGYPVSCVSNDDYLFVITQKEPFYYKTINDYENTRRKHMSEIISGKCNTYEIYIINVNYETIIYNDIMSVSPGTIIIWCGITNKGVPVIKDSSGQTYILSRQWKNQKESWIPCTNFNSIEKNTINKCFIISLEEDYFNVIKLPEGYDNPTPLMAKNSLNYTSIKIPYNIPILGLPSSIRQWMNIIDNDKTLSECITNNNIPWEIIDELILKLDIKYNTILSSILLLNESDYHEYEFQLKQYKLQKEKLLMRLYMKLLVKQLVEPAFDVVKMFSYPKSFQIALEQAEKNNERILSNKINQEVQIRSKIEQYSANSASYRNNNKTNSDLNLSSNNNYNDSISINYHKTRSNIENNDNNINEKNTTNVNNNTILPFNIKSKCDENHSSNKLEDMSEDMNETIKFYNDVIKKRKV</sequence>
<evidence type="ECO:0000256" key="1">
    <source>
        <dbReference type="SAM" id="Coils"/>
    </source>
</evidence>
<dbReference type="GO" id="GO:0000278">
    <property type="term" value="P:mitotic cell cycle"/>
    <property type="evidence" value="ECO:0007669"/>
    <property type="project" value="TreeGrafter"/>
</dbReference>
<dbReference type="PANTHER" id="PTHR19932:SF10">
    <property type="entry name" value="WD REPEAT AND HMG-BOX DNA-BINDING PROTEIN 1"/>
    <property type="match status" value="1"/>
</dbReference>
<dbReference type="GO" id="GO:0006261">
    <property type="term" value="P:DNA-templated DNA replication"/>
    <property type="evidence" value="ECO:0007669"/>
    <property type="project" value="TreeGrafter"/>
</dbReference>